<proteinExistence type="predicted"/>
<reference evidence="1" key="1">
    <citation type="journal article" date="2021" name="Proc. Natl. Acad. Sci. U.S.A.">
        <title>A Catalog of Tens of Thousands of Viruses from Human Metagenomes Reveals Hidden Associations with Chronic Diseases.</title>
        <authorList>
            <person name="Tisza M.J."/>
            <person name="Buck C.B."/>
        </authorList>
    </citation>
    <scope>NUCLEOTIDE SEQUENCE</scope>
    <source>
        <strain evidence="1">Ct45W1</strain>
    </source>
</reference>
<organism evidence="1">
    <name type="scientific">Siphoviridae sp. ct45W1</name>
    <dbReference type="NCBI Taxonomy" id="2823562"/>
    <lineage>
        <taxon>Viruses</taxon>
        <taxon>Duplodnaviria</taxon>
        <taxon>Heunggongvirae</taxon>
        <taxon>Uroviricota</taxon>
        <taxon>Caudoviricetes</taxon>
    </lineage>
</organism>
<accession>A0A8S5L6S5</accession>
<name>A0A8S5L6S5_9CAUD</name>
<dbReference type="EMBL" id="BK014646">
    <property type="protein sequence ID" value="DAD65651.1"/>
    <property type="molecule type" value="Genomic_DNA"/>
</dbReference>
<protein>
    <submittedName>
        <fullName evidence="1">Uncharacterized protein</fullName>
    </submittedName>
</protein>
<sequence length="48" mass="5231">MDNQPKIDAADIINRLSAELSAMTTRAVLAESRLAELEREQAEDGAES</sequence>
<evidence type="ECO:0000313" key="1">
    <source>
        <dbReference type="EMBL" id="DAD65651.1"/>
    </source>
</evidence>